<evidence type="ECO:0000259" key="7">
    <source>
        <dbReference type="PROSITE" id="PS50801"/>
    </source>
</evidence>
<accession>A0AAW1Q8S9</accession>
<feature type="transmembrane region" description="Helical" evidence="6">
    <location>
        <begin position="646"/>
        <end position="673"/>
    </location>
</feature>
<feature type="transmembrane region" description="Helical" evidence="6">
    <location>
        <begin position="548"/>
        <end position="567"/>
    </location>
</feature>
<organism evidence="8 9">
    <name type="scientific">Apatococcus lobatus</name>
    <dbReference type="NCBI Taxonomy" id="904363"/>
    <lineage>
        <taxon>Eukaryota</taxon>
        <taxon>Viridiplantae</taxon>
        <taxon>Chlorophyta</taxon>
        <taxon>core chlorophytes</taxon>
        <taxon>Trebouxiophyceae</taxon>
        <taxon>Chlorellales</taxon>
        <taxon>Chlorellaceae</taxon>
        <taxon>Apatococcus</taxon>
    </lineage>
</organism>
<feature type="transmembrane region" description="Helical" evidence="6">
    <location>
        <begin position="615"/>
        <end position="634"/>
    </location>
</feature>
<feature type="transmembrane region" description="Helical" evidence="6">
    <location>
        <begin position="456"/>
        <end position="476"/>
    </location>
</feature>
<feature type="transmembrane region" description="Helical" evidence="6">
    <location>
        <begin position="211"/>
        <end position="230"/>
    </location>
</feature>
<keyword evidence="4 6" id="KW-0472">Membrane</keyword>
<dbReference type="PANTHER" id="PTHR11814">
    <property type="entry name" value="SULFATE TRANSPORTER"/>
    <property type="match status" value="1"/>
</dbReference>
<feature type="transmembrane region" description="Helical" evidence="6">
    <location>
        <begin position="513"/>
        <end position="536"/>
    </location>
</feature>
<dbReference type="NCBIfam" id="TIGR00815">
    <property type="entry name" value="sulP"/>
    <property type="match status" value="1"/>
</dbReference>
<dbReference type="EMBL" id="JALJOS010000057">
    <property type="protein sequence ID" value="KAK9818700.1"/>
    <property type="molecule type" value="Genomic_DNA"/>
</dbReference>
<dbReference type="GO" id="GO:0055085">
    <property type="term" value="P:transmembrane transport"/>
    <property type="evidence" value="ECO:0007669"/>
    <property type="project" value="InterPro"/>
</dbReference>
<evidence type="ECO:0000256" key="3">
    <source>
        <dbReference type="ARBA" id="ARBA00022989"/>
    </source>
</evidence>
<evidence type="ECO:0000256" key="6">
    <source>
        <dbReference type="SAM" id="Phobius"/>
    </source>
</evidence>
<feature type="compositionally biased region" description="Basic and acidic residues" evidence="5">
    <location>
        <begin position="14"/>
        <end position="27"/>
    </location>
</feature>
<dbReference type="GO" id="GO:0016020">
    <property type="term" value="C:membrane"/>
    <property type="evidence" value="ECO:0007669"/>
    <property type="project" value="UniProtKB-SubCell"/>
</dbReference>
<dbReference type="InterPro" id="IPR002645">
    <property type="entry name" value="STAS_dom"/>
</dbReference>
<evidence type="ECO:0000313" key="8">
    <source>
        <dbReference type="EMBL" id="KAK9818700.1"/>
    </source>
</evidence>
<dbReference type="Pfam" id="PF01740">
    <property type="entry name" value="STAS"/>
    <property type="match status" value="1"/>
</dbReference>
<evidence type="ECO:0000256" key="1">
    <source>
        <dbReference type="ARBA" id="ARBA00004141"/>
    </source>
</evidence>
<dbReference type="Pfam" id="PF00916">
    <property type="entry name" value="Sulfate_transp"/>
    <property type="match status" value="1"/>
</dbReference>
<dbReference type="PROSITE" id="PS50801">
    <property type="entry name" value="STAS"/>
    <property type="match status" value="1"/>
</dbReference>
<dbReference type="AlphaFoldDB" id="A0AAW1Q8S9"/>
<gene>
    <name evidence="8" type="ORF">WJX74_008980</name>
</gene>
<evidence type="ECO:0000256" key="4">
    <source>
        <dbReference type="ARBA" id="ARBA00023136"/>
    </source>
</evidence>
<comment type="subcellular location">
    <subcellularLocation>
        <location evidence="1">Membrane</location>
        <topology evidence="1">Multi-pass membrane protein</topology>
    </subcellularLocation>
</comment>
<keyword evidence="2 6" id="KW-0812">Transmembrane</keyword>
<feature type="transmembrane region" description="Helical" evidence="6">
    <location>
        <begin position="335"/>
        <end position="355"/>
    </location>
</feature>
<dbReference type="CDD" id="cd07042">
    <property type="entry name" value="STAS_SulP_like_sulfate_transporter"/>
    <property type="match status" value="1"/>
</dbReference>
<dbReference type="InterPro" id="IPR001902">
    <property type="entry name" value="SLC26A/SulP_fam"/>
</dbReference>
<evidence type="ECO:0000313" key="9">
    <source>
        <dbReference type="Proteomes" id="UP001438707"/>
    </source>
</evidence>
<evidence type="ECO:0000256" key="5">
    <source>
        <dbReference type="SAM" id="MobiDB-lite"/>
    </source>
</evidence>
<feature type="domain" description="STAS" evidence="7">
    <location>
        <begin position="697"/>
        <end position="819"/>
    </location>
</feature>
<dbReference type="InterPro" id="IPR011547">
    <property type="entry name" value="SLC26A/SulP_dom"/>
</dbReference>
<proteinExistence type="predicted"/>
<feature type="transmembrane region" description="Helical" evidence="6">
    <location>
        <begin position="587"/>
        <end position="608"/>
    </location>
</feature>
<feature type="region of interest" description="Disordered" evidence="5">
    <location>
        <begin position="1"/>
        <end position="89"/>
    </location>
</feature>
<dbReference type="Proteomes" id="UP001438707">
    <property type="component" value="Unassembled WGS sequence"/>
</dbReference>
<sequence length="885" mass="97234">MQARGSKSPLEAGLAEHEDHPVQRPDFDTGPAETLSGPGPEPSTCDKATRPAVMRRFIRSSFDKGSRVPSNPGEAPAHDLDNPNQLDRLPSLSKSLERQSMSPIEAKAEMDATLTSKTDLLQTEDHLTAANAVEKPVSAKSSASAPSTDTTDDSFTYGHRQLLEEPLMVGNVTQRFKVVREQEGAGDNITVDVKEFVLKQNRRFRRVRRTWSWFDWLNYFIPLAGVIRYYNWRADFVADLASGLSVGAMVIPQGMSYAKLAGLPNVWGLYGAFVPVLVYAGLGSSRQLAVGPVAVTSLILGSNIKDVIDAPIQSQPNTPHNAYAQQEYNTACTQVALIAGCIYTGVGILNLGWVTQFLSHSVIGGFMSGASLIIGLSQVKFLFGYNTRPDPASTSVLKLPSISFPRHDPIHEQLHDLFGPIWTPYFKWREFVMGLCWIILLQTMKQLGQRYSRLKLLRALGPLTVTIISIAIMNIWGLMKAPASIRVVGNIPKGLPGPTVNVFSPIHDLGSKIGLAIVVCLIDILESISIARALALRGKYDIRPTQELRGLGVANIVGAMFNCYTTTGSFSRSAVSADTGSRTQVFGIWGALLVMIVLLVLTPVFKYMPQNAQGAIVISAVVSLFNYTEWWFLWKVNKLDWLVFNVALFCVAFLGVEIGLAIAIGLSIAIILYKTAFPHTAVLGRLPQTTVYRNVKQYPDAKQIDGLLVMRIDSPIYFANVIPVREAIAKYQRRTIRALTPRRVSLRYIVLDLSPVTDIDGSAVHWLKDWIVDLKERSMQPVLANPSKQVMRLLNNSNITPLLGEQFIFVRTHDAVSFCTELLVEEQAKGVLSPDPENPKLAEVDVRGTIEDAGVKLGGLTGGVAPLGDVDLYLHPNADSRKVPR</sequence>
<feature type="transmembrane region" description="Helical" evidence="6">
    <location>
        <begin position="362"/>
        <end position="383"/>
    </location>
</feature>
<feature type="compositionally biased region" description="Low complexity" evidence="5">
    <location>
        <begin position="138"/>
        <end position="149"/>
    </location>
</feature>
<dbReference type="SUPFAM" id="SSF52091">
    <property type="entry name" value="SpoIIaa-like"/>
    <property type="match status" value="1"/>
</dbReference>
<comment type="caution">
    <text evidence="8">The sequence shown here is derived from an EMBL/GenBank/DDBJ whole genome shotgun (WGS) entry which is preliminary data.</text>
</comment>
<reference evidence="8 9" key="1">
    <citation type="journal article" date="2024" name="Nat. Commun.">
        <title>Phylogenomics reveals the evolutionary origins of lichenization in chlorophyte algae.</title>
        <authorList>
            <person name="Puginier C."/>
            <person name="Libourel C."/>
            <person name="Otte J."/>
            <person name="Skaloud P."/>
            <person name="Haon M."/>
            <person name="Grisel S."/>
            <person name="Petersen M."/>
            <person name="Berrin J.G."/>
            <person name="Delaux P.M."/>
            <person name="Dal Grande F."/>
            <person name="Keller J."/>
        </authorList>
    </citation>
    <scope>NUCLEOTIDE SEQUENCE [LARGE SCALE GENOMIC DNA]</scope>
    <source>
        <strain evidence="8 9">SAG 2145</strain>
    </source>
</reference>
<dbReference type="Gene3D" id="3.30.750.24">
    <property type="entry name" value="STAS domain"/>
    <property type="match status" value="1"/>
</dbReference>
<evidence type="ECO:0000256" key="2">
    <source>
        <dbReference type="ARBA" id="ARBA00022692"/>
    </source>
</evidence>
<name>A0AAW1Q8S9_9CHLO</name>
<feature type="transmembrane region" description="Helical" evidence="6">
    <location>
        <begin position="266"/>
        <end position="282"/>
    </location>
</feature>
<dbReference type="InterPro" id="IPR036513">
    <property type="entry name" value="STAS_dom_sf"/>
</dbReference>
<keyword evidence="3 6" id="KW-1133">Transmembrane helix</keyword>
<feature type="region of interest" description="Disordered" evidence="5">
    <location>
        <begin position="130"/>
        <end position="153"/>
    </location>
</feature>
<protein>
    <recommendedName>
        <fullName evidence="7">STAS domain-containing protein</fullName>
    </recommendedName>
</protein>
<keyword evidence="9" id="KW-1185">Reference proteome</keyword>